<gene>
    <name evidence="1" type="ORF">CDL15_Pgr009000</name>
</gene>
<evidence type="ECO:0000313" key="2">
    <source>
        <dbReference type="Proteomes" id="UP000197138"/>
    </source>
</evidence>
<dbReference type="AlphaFoldDB" id="A0A218VZC6"/>
<name>A0A218VZC6_PUNGR</name>
<dbReference type="EMBL" id="MTKT01005615">
    <property type="protein sequence ID" value="OWM65410.1"/>
    <property type="molecule type" value="Genomic_DNA"/>
</dbReference>
<proteinExistence type="predicted"/>
<reference evidence="2" key="1">
    <citation type="journal article" date="2017" name="Plant J.">
        <title>The pomegranate (Punica granatum L.) genome and the genomics of punicalagin biosynthesis.</title>
        <authorList>
            <person name="Qin G."/>
            <person name="Xu C."/>
            <person name="Ming R."/>
            <person name="Tang H."/>
            <person name="Guyot R."/>
            <person name="Kramer E.M."/>
            <person name="Hu Y."/>
            <person name="Yi X."/>
            <person name="Qi Y."/>
            <person name="Xu X."/>
            <person name="Gao Z."/>
            <person name="Pan H."/>
            <person name="Jian J."/>
            <person name="Tian Y."/>
            <person name="Yue Z."/>
            <person name="Xu Y."/>
        </authorList>
    </citation>
    <scope>NUCLEOTIDE SEQUENCE [LARGE SCALE GENOMIC DNA]</scope>
    <source>
        <strain evidence="2">cv. Dabenzi</strain>
    </source>
</reference>
<evidence type="ECO:0000313" key="1">
    <source>
        <dbReference type="EMBL" id="OWM65410.1"/>
    </source>
</evidence>
<protein>
    <submittedName>
        <fullName evidence="1">Uncharacterized protein</fullName>
    </submittedName>
</protein>
<organism evidence="1 2">
    <name type="scientific">Punica granatum</name>
    <name type="common">Pomegranate</name>
    <dbReference type="NCBI Taxonomy" id="22663"/>
    <lineage>
        <taxon>Eukaryota</taxon>
        <taxon>Viridiplantae</taxon>
        <taxon>Streptophyta</taxon>
        <taxon>Embryophyta</taxon>
        <taxon>Tracheophyta</taxon>
        <taxon>Spermatophyta</taxon>
        <taxon>Magnoliopsida</taxon>
        <taxon>eudicotyledons</taxon>
        <taxon>Gunneridae</taxon>
        <taxon>Pentapetalae</taxon>
        <taxon>rosids</taxon>
        <taxon>malvids</taxon>
        <taxon>Myrtales</taxon>
        <taxon>Lythraceae</taxon>
        <taxon>Punica</taxon>
    </lineage>
</organism>
<sequence>MLLNGNRCYCKTVKLGFLEKSVSYKFNCHVQIFGGEVTCTLQMTSNEDGWTVNEGMALHYVPFRDQFWAFSRIVFTQ</sequence>
<comment type="caution">
    <text evidence="1">The sequence shown here is derived from an EMBL/GenBank/DDBJ whole genome shotgun (WGS) entry which is preliminary data.</text>
</comment>
<accession>A0A218VZC6</accession>
<dbReference type="Proteomes" id="UP000197138">
    <property type="component" value="Unassembled WGS sequence"/>
</dbReference>